<name>A0A0N0MFJ3_9PROT</name>
<dbReference type="InterPro" id="IPR038673">
    <property type="entry name" value="OprB_sf"/>
</dbReference>
<feature type="chain" id="PRO_5007228670" evidence="2">
    <location>
        <begin position="35"/>
        <end position="488"/>
    </location>
</feature>
<dbReference type="Proteomes" id="UP000031553">
    <property type="component" value="Unassembled WGS sequence"/>
</dbReference>
<dbReference type="PANTHER" id="PTHR37944:SF1">
    <property type="entry name" value="PORIN B"/>
    <property type="match status" value="1"/>
</dbReference>
<evidence type="ECO:0000313" key="4">
    <source>
        <dbReference type="Proteomes" id="UP000031553"/>
    </source>
</evidence>
<dbReference type="EMBL" id="JUFX02000191">
    <property type="protein sequence ID" value="KPH86834.1"/>
    <property type="molecule type" value="Genomic_DNA"/>
</dbReference>
<dbReference type="GO" id="GO:0016020">
    <property type="term" value="C:membrane"/>
    <property type="evidence" value="ECO:0007669"/>
    <property type="project" value="InterPro"/>
</dbReference>
<dbReference type="GO" id="GO:0008643">
    <property type="term" value="P:carbohydrate transport"/>
    <property type="evidence" value="ECO:0007669"/>
    <property type="project" value="InterPro"/>
</dbReference>
<accession>A0A0N0MFJ3</accession>
<sequence length="488" mass="53550" precursor="true">MGAKICLPTPLRPRNITAVCSAFALLSVSGMSHVAWGQTEDEQEVPQYTAEKEPEVSPVVSFSRYIGLQGITHNLANRGIYFNGYYAGTSYSQASGGRKKGTAFLHDFAYGMDLDLEKLVHLHGGQIHIGLDSRFGTFNAGGLNTFNGSAMDYQGGVTGPSNNTRLSEFSYEQNLFNRIINIRLGRIAPTKYLTNLPTDCQFVSFVCGNPGGWSFNANQSHWPVATWGGMLTIRPATNYYIQTGAYADNSWGFTRTGFPFSGNWSEAHANGTFIPVEGGYSSTYETEAYPKKYVVGFYYDSHNFSDAYLNTAGKPLLTNGGTPMNDGAHTEVYGEFMQTVWKPNRKSHEDLQIFGGAYIGSSGHPTVNAYYTLGVLKHGLPRRPHDYMGLIGVASVFNQRVTAALDTAVQVNGGRGNFARSTEGVEFTYGAEVLPGVLFRPYIDAVFHPDQELYAYVPDPKIHYSVGGGAQIMIRFNEAFDLPEIKPL</sequence>
<comment type="similarity">
    <text evidence="1 2">Belongs to the OprB family.</text>
</comment>
<organism evidence="3 4">
    <name type="scientific">Komagataeibacter intermedius AF2</name>
    <dbReference type="NCBI Taxonomy" id="1458464"/>
    <lineage>
        <taxon>Bacteria</taxon>
        <taxon>Pseudomonadati</taxon>
        <taxon>Pseudomonadota</taxon>
        <taxon>Alphaproteobacteria</taxon>
        <taxon>Acetobacterales</taxon>
        <taxon>Acetobacteraceae</taxon>
        <taxon>Komagataeibacter</taxon>
    </lineage>
</organism>
<comment type="caution">
    <text evidence="3">The sequence shown here is derived from an EMBL/GenBank/DDBJ whole genome shotgun (WGS) entry which is preliminary data.</text>
</comment>
<dbReference type="PANTHER" id="PTHR37944">
    <property type="entry name" value="PORIN B"/>
    <property type="match status" value="1"/>
</dbReference>
<protein>
    <submittedName>
        <fullName evidence="3">Porin B</fullName>
    </submittedName>
</protein>
<dbReference type="Gene3D" id="2.40.160.180">
    <property type="entry name" value="Carbohydrate-selective porin OprB"/>
    <property type="match status" value="1"/>
</dbReference>
<dbReference type="InterPro" id="IPR052932">
    <property type="entry name" value="OprB_Porin"/>
</dbReference>
<dbReference type="GO" id="GO:0015288">
    <property type="term" value="F:porin activity"/>
    <property type="evidence" value="ECO:0007669"/>
    <property type="project" value="InterPro"/>
</dbReference>
<gene>
    <name evidence="3" type="ORF">GLUCOINTEAF2_0202540</name>
</gene>
<reference evidence="3 4" key="1">
    <citation type="submission" date="2015-07" db="EMBL/GenBank/DDBJ databases">
        <title>Draft Genome Sequence of Komagataeibacter intermedius Strain AF2, Isolated from Kombucha Tea.</title>
        <authorList>
            <person name="Santos R.A."/>
            <person name="Berretta A.A."/>
            <person name="Barud H.S."/>
            <person name="Ribeiro S.J."/>
            <person name="Gonzalez-Garcia L.N."/>
            <person name="Zucchi T.D."/>
            <person name="Goldman G.H."/>
            <person name="Riano-Pachon D.M."/>
        </authorList>
    </citation>
    <scope>NUCLEOTIDE SEQUENCE [LARGE SCALE GENOMIC DNA]</scope>
    <source>
        <strain evidence="3 4">AF2</strain>
    </source>
</reference>
<evidence type="ECO:0000256" key="2">
    <source>
        <dbReference type="RuleBase" id="RU363072"/>
    </source>
</evidence>
<dbReference type="InterPro" id="IPR007049">
    <property type="entry name" value="Carb-sel_porin_OprB"/>
</dbReference>
<dbReference type="AlphaFoldDB" id="A0A0N0MFJ3"/>
<dbReference type="RefSeq" id="WP_082084806.1">
    <property type="nucleotide sequence ID" value="NZ_JUFX02000191.1"/>
</dbReference>
<proteinExistence type="inferred from homology"/>
<keyword evidence="2" id="KW-0732">Signal</keyword>
<evidence type="ECO:0000313" key="3">
    <source>
        <dbReference type="EMBL" id="KPH86834.1"/>
    </source>
</evidence>
<evidence type="ECO:0000256" key="1">
    <source>
        <dbReference type="ARBA" id="ARBA00008769"/>
    </source>
</evidence>
<dbReference type="Pfam" id="PF04966">
    <property type="entry name" value="OprB"/>
    <property type="match status" value="1"/>
</dbReference>
<feature type="signal peptide" evidence="2">
    <location>
        <begin position="1"/>
        <end position="34"/>
    </location>
</feature>